<name>A0ABS3IZ11_9HYPH</name>
<sequence length="376" mass="39545">MSTARPPAILAAAFSARQIAASARLAGIAALAVDFFGDLDLRAEATRAEVLRGHYPDGFSGEDLLAALDRLATGDTPLGFVYGAGFEDRPELLEAIAARWPILGTDPATARRLKDPERFARICGEAGIAHPEICRSRPDDPAEWLSKRVGGSGGSHVAPGDAAPAPDRYYQRFVAGDRVSLAFAAAGARFVAIGYSRQWADPSPAEPYRYGGAVGPIAVPAAADAAMREAVAGFLDRLPLAGLCSADFVLGDGAPVLLEINARPGATLDVFESADRPLVALHLDAVRGKLPALAAPAMAPARFRASGLAWARTPLQLSAGFVWPEWTRDRSSPPYAIAAGEPICTVVAEADSEAEAERLFHARTEQIADVLRSMAA</sequence>
<proteinExistence type="predicted"/>
<dbReference type="InterPro" id="IPR016677">
    <property type="entry name" value="UCP016817_carboligase"/>
</dbReference>
<gene>
    <name evidence="3" type="ORF">J1C47_03265</name>
</gene>
<keyword evidence="1" id="KW-0067">ATP-binding</keyword>
<dbReference type="Pfam" id="PF02655">
    <property type="entry name" value="ATP-grasp_3"/>
    <property type="match status" value="1"/>
</dbReference>
<protein>
    <submittedName>
        <fullName evidence="3">ATP-grasp domain-containing protein</fullName>
    </submittedName>
</protein>
<keyword evidence="4" id="KW-1185">Reference proteome</keyword>
<organism evidence="3 4">
    <name type="scientific">Jiella sonneratiae</name>
    <dbReference type="NCBI Taxonomy" id="2816856"/>
    <lineage>
        <taxon>Bacteria</taxon>
        <taxon>Pseudomonadati</taxon>
        <taxon>Pseudomonadota</taxon>
        <taxon>Alphaproteobacteria</taxon>
        <taxon>Hyphomicrobiales</taxon>
        <taxon>Aurantimonadaceae</taxon>
        <taxon>Jiella</taxon>
    </lineage>
</organism>
<dbReference type="PIRSF" id="PIRSF016817">
    <property type="entry name" value="UCP016817_carboligase"/>
    <property type="match status" value="1"/>
</dbReference>
<evidence type="ECO:0000256" key="1">
    <source>
        <dbReference type="PROSITE-ProRule" id="PRU00409"/>
    </source>
</evidence>
<evidence type="ECO:0000313" key="4">
    <source>
        <dbReference type="Proteomes" id="UP000664288"/>
    </source>
</evidence>
<dbReference type="RefSeq" id="WP_207349289.1">
    <property type="nucleotide sequence ID" value="NZ_JAFMPY010000003.1"/>
</dbReference>
<dbReference type="Proteomes" id="UP000664288">
    <property type="component" value="Unassembled WGS sequence"/>
</dbReference>
<dbReference type="Gene3D" id="3.30.470.20">
    <property type="entry name" value="ATP-grasp fold, B domain"/>
    <property type="match status" value="1"/>
</dbReference>
<dbReference type="EMBL" id="JAFMPY010000003">
    <property type="protein sequence ID" value="MBO0902646.1"/>
    <property type="molecule type" value="Genomic_DNA"/>
</dbReference>
<dbReference type="InterPro" id="IPR003806">
    <property type="entry name" value="ATP-grasp_PylC-type"/>
</dbReference>
<feature type="domain" description="ATP-grasp" evidence="2">
    <location>
        <begin position="216"/>
        <end position="287"/>
    </location>
</feature>
<comment type="caution">
    <text evidence="3">The sequence shown here is derived from an EMBL/GenBank/DDBJ whole genome shotgun (WGS) entry which is preliminary data.</text>
</comment>
<evidence type="ECO:0000313" key="3">
    <source>
        <dbReference type="EMBL" id="MBO0902646.1"/>
    </source>
</evidence>
<dbReference type="PROSITE" id="PS50975">
    <property type="entry name" value="ATP_GRASP"/>
    <property type="match status" value="1"/>
</dbReference>
<keyword evidence="1" id="KW-0547">Nucleotide-binding</keyword>
<dbReference type="SUPFAM" id="SSF56059">
    <property type="entry name" value="Glutathione synthetase ATP-binding domain-like"/>
    <property type="match status" value="1"/>
</dbReference>
<evidence type="ECO:0000259" key="2">
    <source>
        <dbReference type="PROSITE" id="PS50975"/>
    </source>
</evidence>
<reference evidence="3 4" key="1">
    <citation type="submission" date="2021-03" db="EMBL/GenBank/DDBJ databases">
        <title>Whole genome sequence of Jiella sp. MQZ13P-4.</title>
        <authorList>
            <person name="Tuo L."/>
        </authorList>
    </citation>
    <scope>NUCLEOTIDE SEQUENCE [LARGE SCALE GENOMIC DNA]</scope>
    <source>
        <strain evidence="3 4">MQZ13P-4</strain>
    </source>
</reference>
<dbReference type="InterPro" id="IPR011761">
    <property type="entry name" value="ATP-grasp"/>
</dbReference>
<accession>A0ABS3IZ11</accession>